<feature type="region of interest" description="Disordered" evidence="1">
    <location>
        <begin position="28"/>
        <end position="48"/>
    </location>
</feature>
<feature type="compositionally biased region" description="Basic and acidic residues" evidence="1">
    <location>
        <begin position="37"/>
        <end position="48"/>
    </location>
</feature>
<dbReference type="Proteomes" id="UP001501752">
    <property type="component" value="Unassembled WGS sequence"/>
</dbReference>
<name>A0ABP9ERF9_9ACTN</name>
<sequence>MAAPLPRGPGAAREVLLHALGVGQEAVVFTGGPEGGSHYRDGEGPAEP</sequence>
<keyword evidence="3" id="KW-1185">Reference proteome</keyword>
<dbReference type="EMBL" id="BAABIS010000001">
    <property type="protein sequence ID" value="GAA4885496.1"/>
    <property type="molecule type" value="Genomic_DNA"/>
</dbReference>
<accession>A0ABP9ERF9</accession>
<reference evidence="3" key="1">
    <citation type="journal article" date="2019" name="Int. J. Syst. Evol. Microbiol.">
        <title>The Global Catalogue of Microorganisms (GCM) 10K type strain sequencing project: providing services to taxonomists for standard genome sequencing and annotation.</title>
        <authorList>
            <consortium name="The Broad Institute Genomics Platform"/>
            <consortium name="The Broad Institute Genome Sequencing Center for Infectious Disease"/>
            <person name="Wu L."/>
            <person name="Ma J."/>
        </authorList>
    </citation>
    <scope>NUCLEOTIDE SEQUENCE [LARGE SCALE GENOMIC DNA]</scope>
    <source>
        <strain evidence="3">JCM 13006</strain>
    </source>
</reference>
<protein>
    <submittedName>
        <fullName evidence="2">Uncharacterized protein</fullName>
    </submittedName>
</protein>
<proteinExistence type="predicted"/>
<comment type="caution">
    <text evidence="2">The sequence shown here is derived from an EMBL/GenBank/DDBJ whole genome shotgun (WGS) entry which is preliminary data.</text>
</comment>
<organism evidence="2 3">
    <name type="scientific">Kitasatospora terrestris</name>
    <dbReference type="NCBI Taxonomy" id="258051"/>
    <lineage>
        <taxon>Bacteria</taxon>
        <taxon>Bacillati</taxon>
        <taxon>Actinomycetota</taxon>
        <taxon>Actinomycetes</taxon>
        <taxon>Kitasatosporales</taxon>
        <taxon>Streptomycetaceae</taxon>
        <taxon>Kitasatospora</taxon>
    </lineage>
</organism>
<evidence type="ECO:0000256" key="1">
    <source>
        <dbReference type="SAM" id="MobiDB-lite"/>
    </source>
</evidence>
<evidence type="ECO:0000313" key="3">
    <source>
        <dbReference type="Proteomes" id="UP001501752"/>
    </source>
</evidence>
<evidence type="ECO:0000313" key="2">
    <source>
        <dbReference type="EMBL" id="GAA4885496.1"/>
    </source>
</evidence>
<gene>
    <name evidence="2" type="ORF">GCM10023235_78200</name>
</gene>